<evidence type="ECO:0000313" key="5">
    <source>
        <dbReference type="Proteomes" id="UP001185927"/>
    </source>
</evidence>
<keyword evidence="4" id="KW-0378">Hydrolase</keyword>
<dbReference type="RefSeq" id="WP_317545456.1">
    <property type="nucleotide sequence ID" value="NZ_JAWLKB010000029.1"/>
</dbReference>
<dbReference type="GO" id="GO:0016787">
    <property type="term" value="F:hydrolase activity"/>
    <property type="evidence" value="ECO:0007669"/>
    <property type="project" value="UniProtKB-KW"/>
</dbReference>
<dbReference type="InterPro" id="IPR011234">
    <property type="entry name" value="Fumarylacetoacetase-like_C"/>
</dbReference>
<dbReference type="PANTHER" id="PTHR42796">
    <property type="entry name" value="FUMARYLACETOACETATE HYDROLASE DOMAIN-CONTAINING PROTEIN 2A-RELATED"/>
    <property type="match status" value="1"/>
</dbReference>
<dbReference type="InterPro" id="IPR051121">
    <property type="entry name" value="FAH"/>
</dbReference>
<gene>
    <name evidence="4" type="ORF">R3Q16_30735</name>
</gene>
<accession>A0ABU4C3D7</accession>
<dbReference type="PANTHER" id="PTHR42796:SF4">
    <property type="entry name" value="FUMARYLACETOACETATE HYDROLASE DOMAIN-CONTAINING PROTEIN 2A"/>
    <property type="match status" value="1"/>
</dbReference>
<sequence length="285" mass="31157">MRLATIRLKNSGLESATAAARIDADDSATAIEGFADLSELLQNPEWEELARTANGALLRPEGDDFAPVVPNPGKIVCVGLNYANHIREMGRELPAFPTLFSKFREALTGPYDDVFVPEYASAQLDWEGELAFVIGKKAYQVSEADAENYIAGYSVMNDYTMRDYQYRTLQWDQGKTFEKTSGFGPYLTTTDSYSFGSALETRLDGELMQTTTTDDLVFTPTKLVEYISHIVTLQPGDVVITGTPGGVGHARKPGVYIQDGQTVEVSIGGLGVVRNKTVVQQDSTV</sequence>
<dbReference type="Gene3D" id="3.90.850.10">
    <property type="entry name" value="Fumarylacetoacetase-like, C-terminal domain"/>
    <property type="match status" value="1"/>
</dbReference>
<keyword evidence="5" id="KW-1185">Reference proteome</keyword>
<protein>
    <submittedName>
        <fullName evidence="4">Fumarylacetoacetate hydrolase family protein</fullName>
    </submittedName>
</protein>
<evidence type="ECO:0000259" key="3">
    <source>
        <dbReference type="Pfam" id="PF01557"/>
    </source>
</evidence>
<reference evidence="4 5" key="1">
    <citation type="submission" date="2023-10" db="EMBL/GenBank/DDBJ databases">
        <title>Development of a sustainable strategy for remediation of hydrocarbon-contaminated territories based on the waste exchange concept.</title>
        <authorList>
            <person name="Krivoruchko A."/>
        </authorList>
    </citation>
    <scope>NUCLEOTIDE SEQUENCE [LARGE SCALE GENOMIC DNA]</scope>
    <source>
        <strain evidence="4 5">IEGM 1203</strain>
    </source>
</reference>
<comment type="similarity">
    <text evidence="1">Belongs to the FAH family.</text>
</comment>
<dbReference type="Proteomes" id="UP001185927">
    <property type="component" value="Unassembled WGS sequence"/>
</dbReference>
<dbReference type="SUPFAM" id="SSF56529">
    <property type="entry name" value="FAH"/>
    <property type="match status" value="1"/>
</dbReference>
<comment type="caution">
    <text evidence="4">The sequence shown here is derived from an EMBL/GenBank/DDBJ whole genome shotgun (WGS) entry which is preliminary data.</text>
</comment>
<evidence type="ECO:0000256" key="2">
    <source>
        <dbReference type="ARBA" id="ARBA00022723"/>
    </source>
</evidence>
<dbReference type="EMBL" id="JAWLKB010000029">
    <property type="protein sequence ID" value="MDV6271007.1"/>
    <property type="molecule type" value="Genomic_DNA"/>
</dbReference>
<dbReference type="InterPro" id="IPR036663">
    <property type="entry name" value="Fumarylacetoacetase_C_sf"/>
</dbReference>
<proteinExistence type="inferred from homology"/>
<evidence type="ECO:0000313" key="4">
    <source>
        <dbReference type="EMBL" id="MDV6271007.1"/>
    </source>
</evidence>
<organism evidence="4 5">
    <name type="scientific">Rhodococcus globerulus</name>
    <dbReference type="NCBI Taxonomy" id="33008"/>
    <lineage>
        <taxon>Bacteria</taxon>
        <taxon>Bacillati</taxon>
        <taxon>Actinomycetota</taxon>
        <taxon>Actinomycetes</taxon>
        <taxon>Mycobacteriales</taxon>
        <taxon>Nocardiaceae</taxon>
        <taxon>Rhodococcus</taxon>
    </lineage>
</organism>
<name>A0ABU4C3D7_RHOGO</name>
<keyword evidence="2" id="KW-0479">Metal-binding</keyword>
<evidence type="ECO:0000256" key="1">
    <source>
        <dbReference type="ARBA" id="ARBA00010211"/>
    </source>
</evidence>
<dbReference type="Pfam" id="PF01557">
    <property type="entry name" value="FAA_hydrolase"/>
    <property type="match status" value="1"/>
</dbReference>
<feature type="domain" description="Fumarylacetoacetase-like C-terminal" evidence="3">
    <location>
        <begin position="74"/>
        <end position="276"/>
    </location>
</feature>